<accession>A0ABT7NJZ6</accession>
<dbReference type="SUPFAM" id="SSF56601">
    <property type="entry name" value="beta-lactamase/transpeptidase-like"/>
    <property type="match status" value="1"/>
</dbReference>
<dbReference type="RefSeq" id="WP_286650613.1">
    <property type="nucleotide sequence ID" value="NZ_JACAGK010000009.1"/>
</dbReference>
<dbReference type="Proteomes" id="UP001170954">
    <property type="component" value="Unassembled WGS sequence"/>
</dbReference>
<keyword evidence="4" id="KW-0645">Protease</keyword>
<dbReference type="EMBL" id="JACAGK010000009">
    <property type="protein sequence ID" value="MDM1047535.1"/>
    <property type="molecule type" value="Genomic_DNA"/>
</dbReference>
<feature type="signal peptide" evidence="3">
    <location>
        <begin position="1"/>
        <end position="19"/>
    </location>
</feature>
<keyword evidence="4" id="KW-0121">Carboxypeptidase</keyword>
<feature type="chain" id="PRO_5047452997" evidence="3">
    <location>
        <begin position="20"/>
        <end position="432"/>
    </location>
</feature>
<dbReference type="GO" id="GO:0004180">
    <property type="term" value="F:carboxypeptidase activity"/>
    <property type="evidence" value="ECO:0007669"/>
    <property type="project" value="UniProtKB-KW"/>
</dbReference>
<sequence length="432" mass="49657">MKRIVATCCTLLVTLSVFAQNFSELSGLFQNSTVLNKHYVGFSLYDLSSKQFVYGQNEDKHFTPASNTKVFTLYTALKLIGDSIPGLAYVERGDSLIFWGTGDPTFLHAKFKDAKVFNFLKDSKKQLYYAATKSQEPFYRNGWSVEDYEYYYQPEVSVFPMYGNVIVFKEQAGKLELTPRYFDRYISYKQDTTSRFLIHRDYGSNVMDYNSVPLPKGYINEKPFHVTDSLLINLLQDTLKRPVALLHEPLALDAKMIYSVKTRDVIREMMLPSDNFLAEQLNMVASFVKNRAFHTKSLRQHMQEEFYRFFPDTIELRDGSGLSSYNKITPRSMVTLLNWIHADIPNEADKFYLFPAGGLEGTLKNVYPTPGGKPYVWAKTGTINSVHCQSGYIVTKKGSRFAFSFLNNNFLGSASPVRKEMVKIVNYIYENY</sequence>
<keyword evidence="5" id="KW-1185">Reference proteome</keyword>
<dbReference type="PANTHER" id="PTHR30023:SF0">
    <property type="entry name" value="PENICILLIN-SENSITIVE CARBOXYPEPTIDASE A"/>
    <property type="match status" value="1"/>
</dbReference>
<gene>
    <name evidence="4" type="ORF">HX018_04675</name>
</gene>
<proteinExistence type="inferred from homology"/>
<keyword evidence="3" id="KW-0732">Signal</keyword>
<reference evidence="4" key="2">
    <citation type="journal article" date="2022" name="Sci. Total Environ.">
        <title>Prevalence, transmission, and molecular epidemiology of tet(X)-positive bacteria among humans, animals, and environmental niches in China: An epidemiological, and genomic-based study.</title>
        <authorList>
            <person name="Dong N."/>
            <person name="Zeng Y."/>
            <person name="Cai C."/>
            <person name="Sun C."/>
            <person name="Lu J."/>
            <person name="Liu C."/>
            <person name="Zhou H."/>
            <person name="Sun Q."/>
            <person name="Shu L."/>
            <person name="Wang H."/>
            <person name="Wang Y."/>
            <person name="Wang S."/>
            <person name="Wu C."/>
            <person name="Chan E.W."/>
            <person name="Chen G."/>
            <person name="Shen Z."/>
            <person name="Chen S."/>
            <person name="Zhang R."/>
        </authorList>
    </citation>
    <scope>NUCLEOTIDE SEQUENCE</scope>
    <source>
        <strain evidence="4">R1692</strain>
    </source>
</reference>
<dbReference type="Gene3D" id="3.40.710.10">
    <property type="entry name" value="DD-peptidase/beta-lactamase superfamily"/>
    <property type="match status" value="2"/>
</dbReference>
<dbReference type="InterPro" id="IPR012338">
    <property type="entry name" value="Beta-lactam/transpept-like"/>
</dbReference>
<dbReference type="PANTHER" id="PTHR30023">
    <property type="entry name" value="D-ALANYL-D-ALANINE CARBOXYPEPTIDASE"/>
    <property type="match status" value="1"/>
</dbReference>
<dbReference type="Pfam" id="PF02113">
    <property type="entry name" value="Peptidase_S13"/>
    <property type="match status" value="2"/>
</dbReference>
<evidence type="ECO:0000256" key="3">
    <source>
        <dbReference type="SAM" id="SignalP"/>
    </source>
</evidence>
<comment type="caution">
    <text evidence="4">The sequence shown here is derived from an EMBL/GenBank/DDBJ whole genome shotgun (WGS) entry which is preliminary data.</text>
</comment>
<reference evidence="4" key="1">
    <citation type="submission" date="2020-06" db="EMBL/GenBank/DDBJ databases">
        <authorList>
            <person name="Dong N."/>
        </authorList>
    </citation>
    <scope>NUCLEOTIDE SEQUENCE</scope>
    <source>
        <strain evidence="4">R1692</strain>
    </source>
</reference>
<dbReference type="InterPro" id="IPR000667">
    <property type="entry name" value="Peptidase_S13"/>
</dbReference>
<protein>
    <submittedName>
        <fullName evidence="4">D-alanyl-D-alanine carboxypeptidase</fullName>
    </submittedName>
</protein>
<keyword evidence="2" id="KW-0378">Hydrolase</keyword>
<name>A0ABT7NJZ6_9SPHI</name>
<evidence type="ECO:0000256" key="2">
    <source>
        <dbReference type="ARBA" id="ARBA00022801"/>
    </source>
</evidence>
<organism evidence="4 5">
    <name type="scientific">Sphingobacterium hotanense</name>
    <dbReference type="NCBI Taxonomy" id="649196"/>
    <lineage>
        <taxon>Bacteria</taxon>
        <taxon>Pseudomonadati</taxon>
        <taxon>Bacteroidota</taxon>
        <taxon>Sphingobacteriia</taxon>
        <taxon>Sphingobacteriales</taxon>
        <taxon>Sphingobacteriaceae</taxon>
        <taxon>Sphingobacterium</taxon>
    </lineage>
</organism>
<evidence type="ECO:0000313" key="4">
    <source>
        <dbReference type="EMBL" id="MDM1047535.1"/>
    </source>
</evidence>
<dbReference type="PRINTS" id="PR00922">
    <property type="entry name" value="DADACBPTASE3"/>
</dbReference>
<evidence type="ECO:0000313" key="5">
    <source>
        <dbReference type="Proteomes" id="UP001170954"/>
    </source>
</evidence>
<comment type="similarity">
    <text evidence="1">Belongs to the peptidase S13 family.</text>
</comment>
<evidence type="ECO:0000256" key="1">
    <source>
        <dbReference type="ARBA" id="ARBA00006096"/>
    </source>
</evidence>